<reference evidence="5" key="1">
    <citation type="submission" date="2020-06" db="EMBL/GenBank/DDBJ databases">
        <title>Unique genomic features of the anaerobic methanotrophic archaea.</title>
        <authorList>
            <person name="Chadwick G.L."/>
            <person name="Skennerton C.T."/>
            <person name="Laso-Perez R."/>
            <person name="Leu A.O."/>
            <person name="Speth D.R."/>
            <person name="Yu H."/>
            <person name="Morgan-Lang C."/>
            <person name="Hatzenpichler R."/>
            <person name="Goudeau D."/>
            <person name="Malmstrom R."/>
            <person name="Brazelton W.J."/>
            <person name="Woyke T."/>
            <person name="Hallam S.J."/>
            <person name="Tyson G.W."/>
            <person name="Wegener G."/>
            <person name="Boetius A."/>
            <person name="Orphan V."/>
        </authorList>
    </citation>
    <scope>NUCLEOTIDE SEQUENCE</scope>
</reference>
<dbReference type="AlphaFoldDB" id="A0A7G9Z757"/>
<feature type="region of interest" description="Disordered" evidence="3">
    <location>
        <begin position="254"/>
        <end position="292"/>
    </location>
</feature>
<feature type="compositionally biased region" description="Low complexity" evidence="3">
    <location>
        <begin position="261"/>
        <end position="275"/>
    </location>
</feature>
<evidence type="ECO:0000313" key="5">
    <source>
        <dbReference type="EMBL" id="QNO56091.1"/>
    </source>
</evidence>
<feature type="compositionally biased region" description="Basic and acidic residues" evidence="3">
    <location>
        <begin position="35"/>
        <end position="45"/>
    </location>
</feature>
<dbReference type="Gene3D" id="2.60.120.200">
    <property type="match status" value="1"/>
</dbReference>
<accession>A0A7G9Z757</accession>
<dbReference type="PANTHER" id="PTHR47635:SF2">
    <property type="entry name" value="LAMG-LIKE JELLYROLL FOLD DOMAIN-CONTAINING PROTEIN"/>
    <property type="match status" value="1"/>
</dbReference>
<proteinExistence type="predicted"/>
<keyword evidence="1" id="KW-0732">Signal</keyword>
<keyword evidence="2" id="KW-1015">Disulfide bond</keyword>
<dbReference type="PROSITE" id="PS51257">
    <property type="entry name" value="PROKAR_LIPOPROTEIN"/>
    <property type="match status" value="1"/>
</dbReference>
<dbReference type="EMBL" id="MT631644">
    <property type="protein sequence ID" value="QNO56091.1"/>
    <property type="molecule type" value="Genomic_DNA"/>
</dbReference>
<dbReference type="SMART" id="SM00560">
    <property type="entry name" value="LamGL"/>
    <property type="match status" value="1"/>
</dbReference>
<organism evidence="5">
    <name type="scientific">Candidatus Methanophaga sp. ANME-1 ERB7</name>
    <dbReference type="NCBI Taxonomy" id="2759913"/>
    <lineage>
        <taxon>Archaea</taxon>
        <taxon>Methanobacteriati</taxon>
        <taxon>Methanobacteriota</taxon>
        <taxon>Stenosarchaea group</taxon>
        <taxon>Methanomicrobia</taxon>
        <taxon>Candidatus Methanophagales</taxon>
        <taxon>Candidatus Methanophagaceae</taxon>
        <taxon>Candidatus Methanophaga</taxon>
    </lineage>
</organism>
<evidence type="ECO:0000256" key="3">
    <source>
        <dbReference type="SAM" id="MobiDB-lite"/>
    </source>
</evidence>
<dbReference type="InterPro" id="IPR013320">
    <property type="entry name" value="ConA-like_dom_sf"/>
</dbReference>
<protein>
    <recommendedName>
        <fullName evidence="4">LamG-like jellyroll fold domain-containing protein</fullName>
    </recommendedName>
</protein>
<evidence type="ECO:0000259" key="4">
    <source>
        <dbReference type="SMART" id="SM00560"/>
    </source>
</evidence>
<evidence type="ECO:0000256" key="1">
    <source>
        <dbReference type="ARBA" id="ARBA00022729"/>
    </source>
</evidence>
<sequence>MKTNTKKYGMMALLGVLIVGIIVISGCVDELKEKLPNEQPTEKPTTEQPTEKPAPAPIIDKGLVAYYPFDGDTKDHSENGNHATNHGATFVSGIKGKALNFDGVDFVSAPVNINPDVMPQMTMAVWVKPDDGSPIRQVISHDDVGYDRSLGIDRRGGGTGWSAFCGSGSVLGYCPVEVGKWTFIAAVYDQDAGTVKLYVNGAIYKKEGTLGAGQERICIGANPSFREYFSGVIDEVKIYNRALSADELKSLYETGSARPITTPTPTSTSTPTTEQPTEEPAGEPRVGPSDWCPEGTVNPIEKSKITGIEKHTINGKTVNLCCKEMSPDGEKVVKTCISKDAMYFVTFVYDGTGKMYKSTEIYPEGDKVCSRLFNRDGTVIMERCVKRE</sequence>
<dbReference type="InterPro" id="IPR006558">
    <property type="entry name" value="LamG-like"/>
</dbReference>
<evidence type="ECO:0000256" key="2">
    <source>
        <dbReference type="ARBA" id="ARBA00023157"/>
    </source>
</evidence>
<dbReference type="Pfam" id="PF13385">
    <property type="entry name" value="Laminin_G_3"/>
    <property type="match status" value="1"/>
</dbReference>
<name>A0A7G9Z757_9EURY</name>
<feature type="region of interest" description="Disordered" evidence="3">
    <location>
        <begin position="35"/>
        <end position="56"/>
    </location>
</feature>
<dbReference type="PANTHER" id="PTHR47635">
    <property type="entry name" value="CUB DOMAIN-CONTAINING PROTEIN"/>
    <property type="match status" value="1"/>
</dbReference>
<feature type="domain" description="LamG-like jellyroll fold" evidence="4">
    <location>
        <begin position="119"/>
        <end position="246"/>
    </location>
</feature>
<gene>
    <name evidence="5" type="ORF">GIJIEOGM_00032</name>
</gene>
<dbReference type="SUPFAM" id="SSF49899">
    <property type="entry name" value="Concanavalin A-like lectins/glucanases"/>
    <property type="match status" value="1"/>
</dbReference>